<dbReference type="Proteomes" id="UP000002402">
    <property type="component" value="Chromosome"/>
</dbReference>
<keyword evidence="3" id="KW-1185">Reference proteome</keyword>
<proteinExistence type="predicted"/>
<feature type="region of interest" description="Disordered" evidence="1">
    <location>
        <begin position="1"/>
        <end position="22"/>
    </location>
</feature>
<sequence length="263" mass="27538">MSKVPQGKHGERPGVSGLSATSSTAGVIDERVDARRLPTKRMALLLPFPRFPREQRSHCTMRFFKMSVYLCTAVLFPACGGEDGVTGQDDALAQQESAVSSVSLDGCIYSISAYPQPNVTPTVYDVKLFRQPIPTCVYGYGSVTLGTSIVYEPTRSVAGNALGIAASYTKKSSLSGSAPITLSVHHVDPATLTVIRSSGLGVFLGAGNIVSENVAIAADGTTVTVSGSKTGVISGESGSGSHYTARYPDFFTSTTPPTIMAFP</sequence>
<evidence type="ECO:0000313" key="3">
    <source>
        <dbReference type="Proteomes" id="UP000002402"/>
    </source>
</evidence>
<gene>
    <name evidence="2" type="ordered locus">MXAN_5242</name>
</gene>
<dbReference type="eggNOG" id="COG3055">
    <property type="taxonomic scope" value="Bacteria"/>
</dbReference>
<evidence type="ECO:0000313" key="2">
    <source>
        <dbReference type="EMBL" id="ABF88621.1"/>
    </source>
</evidence>
<dbReference type="AlphaFoldDB" id="Q1D1S9"/>
<dbReference type="HOGENOM" id="CLU_092398_0_0_7"/>
<organism evidence="2 3">
    <name type="scientific">Myxococcus xanthus (strain DK1622)</name>
    <dbReference type="NCBI Taxonomy" id="246197"/>
    <lineage>
        <taxon>Bacteria</taxon>
        <taxon>Pseudomonadati</taxon>
        <taxon>Myxococcota</taxon>
        <taxon>Myxococcia</taxon>
        <taxon>Myxococcales</taxon>
        <taxon>Cystobacterineae</taxon>
        <taxon>Myxococcaceae</taxon>
        <taxon>Myxococcus</taxon>
    </lineage>
</organism>
<dbReference type="EnsemblBacteria" id="ABF88621">
    <property type="protein sequence ID" value="ABF88621"/>
    <property type="gene ID" value="MXAN_5242"/>
</dbReference>
<accession>Q1D1S9</accession>
<dbReference type="KEGG" id="mxa:MXAN_5242"/>
<evidence type="ECO:0000256" key="1">
    <source>
        <dbReference type="SAM" id="MobiDB-lite"/>
    </source>
</evidence>
<dbReference type="EMBL" id="CP000113">
    <property type="protein sequence ID" value="ABF88621.1"/>
    <property type="molecule type" value="Genomic_DNA"/>
</dbReference>
<protein>
    <submittedName>
        <fullName evidence="2">Uncharacterized protein</fullName>
    </submittedName>
</protein>
<reference evidence="2 3" key="1">
    <citation type="journal article" date="2006" name="Proc. Natl. Acad. Sci. U.S.A.">
        <title>Evolution of sensory complexity recorded in a myxobacterial genome.</title>
        <authorList>
            <person name="Goldman B.S."/>
            <person name="Nierman W.C."/>
            <person name="Kaiser D."/>
            <person name="Slater S.C."/>
            <person name="Durkin A.S."/>
            <person name="Eisen J.A."/>
            <person name="Ronning C.M."/>
            <person name="Barbazuk W.B."/>
            <person name="Blanchard M."/>
            <person name="Field C."/>
            <person name="Halling C."/>
            <person name="Hinkle G."/>
            <person name="Iartchuk O."/>
            <person name="Kim H.S."/>
            <person name="Mackenzie C."/>
            <person name="Madupu R."/>
            <person name="Miller N."/>
            <person name="Shvartsbeyn A."/>
            <person name="Sullivan S.A."/>
            <person name="Vaudin M."/>
            <person name="Wiegand R."/>
            <person name="Kaplan H.B."/>
        </authorList>
    </citation>
    <scope>NUCLEOTIDE SEQUENCE [LARGE SCALE GENOMIC DNA]</scope>
    <source>
        <strain evidence="3">DK1622</strain>
    </source>
</reference>
<name>Q1D1S9_MYXXD</name>